<comment type="caution">
    <text evidence="1">The sequence shown here is derived from an EMBL/GenBank/DDBJ whole genome shotgun (WGS) entry which is preliminary data.</text>
</comment>
<dbReference type="Proteomes" id="UP001054821">
    <property type="component" value="Chromosome 3"/>
</dbReference>
<evidence type="ECO:0000313" key="1">
    <source>
        <dbReference type="EMBL" id="KAI5338413.1"/>
    </source>
</evidence>
<keyword evidence="2" id="KW-1185">Reference proteome</keyword>
<dbReference type="AlphaFoldDB" id="A0AAD4W8K7"/>
<name>A0AAD4W8K7_PRUDU</name>
<gene>
    <name evidence="1" type="ORF">L3X38_017684</name>
</gene>
<protein>
    <submittedName>
        <fullName evidence="1">Uncharacterized protein</fullName>
    </submittedName>
</protein>
<organism evidence="1 2">
    <name type="scientific">Prunus dulcis</name>
    <name type="common">Almond</name>
    <name type="synonym">Amygdalus dulcis</name>
    <dbReference type="NCBI Taxonomy" id="3755"/>
    <lineage>
        <taxon>Eukaryota</taxon>
        <taxon>Viridiplantae</taxon>
        <taxon>Streptophyta</taxon>
        <taxon>Embryophyta</taxon>
        <taxon>Tracheophyta</taxon>
        <taxon>Spermatophyta</taxon>
        <taxon>Magnoliopsida</taxon>
        <taxon>eudicotyledons</taxon>
        <taxon>Gunneridae</taxon>
        <taxon>Pentapetalae</taxon>
        <taxon>rosids</taxon>
        <taxon>fabids</taxon>
        <taxon>Rosales</taxon>
        <taxon>Rosaceae</taxon>
        <taxon>Amygdaloideae</taxon>
        <taxon>Amygdaleae</taxon>
        <taxon>Prunus</taxon>
    </lineage>
</organism>
<proteinExistence type="predicted"/>
<sequence>MVANLWHLSHFLGEDLGISMDGRPKKSLLNDLVGERLGTIMVATDALMDLLKEIVAFFWYEALKEFNVDITTEALVHSGSQPCQGISVAILRAWDLTDAISVEGLCCHVDVFGMEVMIDLMND</sequence>
<evidence type="ECO:0000313" key="2">
    <source>
        <dbReference type="Proteomes" id="UP001054821"/>
    </source>
</evidence>
<dbReference type="EMBL" id="JAJFAZ020000003">
    <property type="protein sequence ID" value="KAI5338413.1"/>
    <property type="molecule type" value="Genomic_DNA"/>
</dbReference>
<accession>A0AAD4W8K7</accession>
<reference evidence="1 2" key="1">
    <citation type="journal article" date="2022" name="G3 (Bethesda)">
        <title>Whole-genome sequence and methylome profiling of the almond [Prunus dulcis (Mill.) D.A. Webb] cultivar 'Nonpareil'.</title>
        <authorList>
            <person name="D'Amico-Willman K.M."/>
            <person name="Ouma W.Z."/>
            <person name="Meulia T."/>
            <person name="Sideli G.M."/>
            <person name="Gradziel T.M."/>
            <person name="Fresnedo-Ramirez J."/>
        </authorList>
    </citation>
    <scope>NUCLEOTIDE SEQUENCE [LARGE SCALE GENOMIC DNA]</scope>
    <source>
        <strain evidence="1">Clone GOH B32 T37-40</strain>
    </source>
</reference>